<name>A0AB73IN57_9BURK</name>
<dbReference type="AlphaFoldDB" id="A0AB73IN57"/>
<protein>
    <submittedName>
        <fullName evidence="2">Uncharacterized protein</fullName>
    </submittedName>
</protein>
<dbReference type="RefSeq" id="WP_392396041.1">
    <property type="nucleotide sequence ID" value="NZ_JAURTK010000020.1"/>
</dbReference>
<feature type="compositionally biased region" description="Basic and acidic residues" evidence="1">
    <location>
        <begin position="121"/>
        <end position="144"/>
    </location>
</feature>
<feature type="compositionally biased region" description="Polar residues" evidence="1">
    <location>
        <begin position="155"/>
        <end position="165"/>
    </location>
</feature>
<evidence type="ECO:0000313" key="2">
    <source>
        <dbReference type="EMBL" id="MDP9651429.1"/>
    </source>
</evidence>
<comment type="caution">
    <text evidence="2">The sequence shown here is derived from an EMBL/GenBank/DDBJ whole genome shotgun (WGS) entry which is preliminary data.</text>
</comment>
<dbReference type="Proteomes" id="UP001229486">
    <property type="component" value="Unassembled WGS sequence"/>
</dbReference>
<accession>A0AB73IN57</accession>
<reference evidence="2" key="1">
    <citation type="submission" date="2023-07" db="EMBL/GenBank/DDBJ databases">
        <title>Sorghum-associated microbial communities from plants grown in Nebraska, USA.</title>
        <authorList>
            <person name="Schachtman D."/>
        </authorList>
    </citation>
    <scope>NUCLEOTIDE SEQUENCE</scope>
    <source>
        <strain evidence="2">DS1061</strain>
    </source>
</reference>
<dbReference type="EMBL" id="JAURTK010000020">
    <property type="protein sequence ID" value="MDP9651429.1"/>
    <property type="molecule type" value="Genomic_DNA"/>
</dbReference>
<organism evidence="2 3">
    <name type="scientific">Paraburkholderia caledonica</name>
    <dbReference type="NCBI Taxonomy" id="134536"/>
    <lineage>
        <taxon>Bacteria</taxon>
        <taxon>Pseudomonadati</taxon>
        <taxon>Pseudomonadota</taxon>
        <taxon>Betaproteobacteria</taxon>
        <taxon>Burkholderiales</taxon>
        <taxon>Burkholderiaceae</taxon>
        <taxon>Paraburkholderia</taxon>
    </lineage>
</organism>
<evidence type="ECO:0000313" key="3">
    <source>
        <dbReference type="Proteomes" id="UP001229486"/>
    </source>
</evidence>
<feature type="region of interest" description="Disordered" evidence="1">
    <location>
        <begin position="116"/>
        <end position="184"/>
    </location>
</feature>
<evidence type="ECO:0000256" key="1">
    <source>
        <dbReference type="SAM" id="MobiDB-lite"/>
    </source>
</evidence>
<sequence length="184" mass="20350">MQLVVRRPWMIERHLPYWIARCVDCFAIDFLMYGRLARNGAELLDFHILPRGSPRAGEYTVVIRHGQAHFKAYAHPDLKTLLALTDSVSTRRATSGSQFGGEIDTMARVTPVDPDLAVPAEEPRHSLRDDRCSGSRRSTPEAKARKVFGLDSGSRYPTSMASASRQMPVGAARPSADSGPGRIM</sequence>
<gene>
    <name evidence="2" type="ORF">J2793_006904</name>
</gene>
<proteinExistence type="predicted"/>